<keyword evidence="1" id="KW-0812">Transmembrane</keyword>
<protein>
    <recommendedName>
        <fullName evidence="2">DUF2134 domain-containing protein</fullName>
    </recommendedName>
</protein>
<sequence>MKPVQTRRPHRPIRAALLVGRRRERGAFAMMTIIFMTVMIAVLGMLDIGNVFFQRRDLQRIADMAALAGVQRLDATCSQAPVSASRSAASNGLNTGAGDTISVGCGRWDPTANPAPSYYVPVANPGASSPAVQLNAVQVAVSRQVPYFFLGPSRTVYAMSTSRATAIDVFSVGATLAQLGGNSCAGAPPSSSANPGLVNGLLGALLGAKSGLNLTLASYQALACTSIKLGDLAAAVQAGTMQQLLAANLSLGRFLNVVANAASQTNVVNANLQAAVGALQTLGSVNQNSTNVNVGGPGGVLNVALADMQSAADAQVNLLDLVMVAAEIANSSSAVMLDVPALALGGLTGTQLQVQIISPPSIAVGEGGKDASGNWRTQASTAAAGIYLLVDLGTQTLPIVGPLLQLLGANVDVTLPIYIQVGTGTAVLESTQCAQTPQASTATITATPGIANLCIGTPPLNKGMLNLSSQYSCTNPAQIVNAKLSLLNLLGLVQLTVSLSNVSVKVQGAPATHVFSGVSGLDSNYWTVNSNALGSATAGALAQLSNATITPSLGLLGGAMFSVGGNFVPTLLGILTSALSPLLNSLDAVVVPLLNLLGVQVGAATVHQISLNCGVAQTVY</sequence>
<organism evidence="3 4">
    <name type="scientific">Burkholderia glumae</name>
    <name type="common">Pseudomonas glumae</name>
    <dbReference type="NCBI Taxonomy" id="337"/>
    <lineage>
        <taxon>Bacteria</taxon>
        <taxon>Pseudomonadati</taxon>
        <taxon>Pseudomonadota</taxon>
        <taxon>Betaproteobacteria</taxon>
        <taxon>Burkholderiales</taxon>
        <taxon>Burkholderiaceae</taxon>
        <taxon>Burkholderia</taxon>
    </lineage>
</organism>
<feature type="domain" description="DUF2134" evidence="2">
    <location>
        <begin position="68"/>
        <end position="161"/>
    </location>
</feature>
<gene>
    <name evidence="3" type="ORF">I6H06_13540</name>
</gene>
<dbReference type="Pfam" id="PF09977">
    <property type="entry name" value="Tad_C"/>
    <property type="match status" value="1"/>
</dbReference>
<evidence type="ECO:0000259" key="2">
    <source>
        <dbReference type="Pfam" id="PF09977"/>
    </source>
</evidence>
<evidence type="ECO:0000313" key="4">
    <source>
        <dbReference type="Proteomes" id="UP000594892"/>
    </source>
</evidence>
<dbReference type="AlphaFoldDB" id="A0AAQ0BTL4"/>
<reference evidence="3 4" key="1">
    <citation type="submission" date="2020-12" db="EMBL/GenBank/DDBJ databases">
        <title>FDA dAtabase for Regulatory Grade micrObial Sequences (FDA-ARGOS): Supporting development and validation of Infectious Disease Dx tests.</title>
        <authorList>
            <person name="Minogue T."/>
            <person name="Wolcott M."/>
            <person name="Wasieloski L."/>
            <person name="Aguilar W."/>
            <person name="Moore D."/>
            <person name="Jaissle J."/>
            <person name="Tallon L."/>
            <person name="Sadzewicz L."/>
            <person name="Zhao X."/>
            <person name="Boylan J."/>
            <person name="Ott S."/>
            <person name="Bowen H."/>
            <person name="Vavikolanu K."/>
            <person name="Mehta A."/>
            <person name="Aluvathingal J."/>
            <person name="Nadendla S."/>
            <person name="Yan Y."/>
            <person name="Sichtig H."/>
        </authorList>
    </citation>
    <scope>NUCLEOTIDE SEQUENCE [LARGE SCALE GENOMIC DNA]</scope>
    <source>
        <strain evidence="3 4">FDAARGOS_949</strain>
    </source>
</reference>
<dbReference type="Proteomes" id="UP000594892">
    <property type="component" value="Chromosome 2"/>
</dbReference>
<keyword evidence="1" id="KW-1133">Transmembrane helix</keyword>
<proteinExistence type="predicted"/>
<dbReference type="InterPro" id="IPR018705">
    <property type="entry name" value="DUF2134_membrane"/>
</dbReference>
<dbReference type="GeneID" id="45698235"/>
<accession>A0AAQ0BTL4</accession>
<dbReference type="EMBL" id="CP065601">
    <property type="protein sequence ID" value="QPQ93293.1"/>
    <property type="molecule type" value="Genomic_DNA"/>
</dbReference>
<keyword evidence="1" id="KW-0472">Membrane</keyword>
<dbReference type="RefSeq" id="WP_015875966.1">
    <property type="nucleotide sequence ID" value="NZ_CP021074.1"/>
</dbReference>
<evidence type="ECO:0000313" key="3">
    <source>
        <dbReference type="EMBL" id="QPQ93293.1"/>
    </source>
</evidence>
<name>A0AAQ0BTL4_BURGL</name>
<evidence type="ECO:0000256" key="1">
    <source>
        <dbReference type="SAM" id="Phobius"/>
    </source>
</evidence>
<feature type="transmembrane region" description="Helical" evidence="1">
    <location>
        <begin position="27"/>
        <end position="46"/>
    </location>
</feature>